<reference evidence="3" key="1">
    <citation type="submission" date="2025-08" db="UniProtKB">
        <authorList>
            <consortium name="RefSeq"/>
        </authorList>
    </citation>
    <scope>IDENTIFICATION</scope>
    <source>
        <tissue evidence="3">Gonads</tissue>
    </source>
</reference>
<keyword evidence="1" id="KW-0732">Signal</keyword>
<name>A0A1S3J9D9_LINAN</name>
<evidence type="ECO:0000313" key="3">
    <source>
        <dbReference type="RefSeq" id="XP_013406928.1"/>
    </source>
</evidence>
<sequence length="323" mass="37301">MNSHSIHCLLNIFLMHTLVIVEVNGQKTKVIHQTPAFKKHEMFNDIFPLTISNFSENVLRSKEAWIIIFHDGTMLKTWKSMTASVRGVVWVGMVDIRQEKQMLQDLLNIDENNVPNARIYPFGSKNKKLMKHIDVDSPNEAKLKALQSLPDKTQRIFKSDIHGFVLDSYMSHPSRFPTILITDETATPALFKALAWRFEKYYNFGVMKNPEAEDLKALGVSGYFLDTPCLLVLVADAQKHGKQLNEYENLQFSGVPYNKDTMGEFNFPNLMKFLFAINYQFRHALPGDNHSDNKIVAEMLDIIEIEKKRFEIMDDQVLSREEL</sequence>
<dbReference type="AlphaFoldDB" id="A0A1S3J9D9"/>
<dbReference type="STRING" id="7574.A0A1S3J9D9"/>
<dbReference type="InParanoid" id="A0A1S3J9D9"/>
<dbReference type="GeneID" id="106171236"/>
<keyword evidence="2" id="KW-1185">Reference proteome</keyword>
<evidence type="ECO:0000313" key="2">
    <source>
        <dbReference type="Proteomes" id="UP000085678"/>
    </source>
</evidence>
<dbReference type="InterPro" id="IPR052842">
    <property type="entry name" value="ER_Co-chaperone"/>
</dbReference>
<organism evidence="2 3">
    <name type="scientific">Lingula anatina</name>
    <name type="common">Brachiopod</name>
    <name type="synonym">Lingula unguis</name>
    <dbReference type="NCBI Taxonomy" id="7574"/>
    <lineage>
        <taxon>Eukaryota</taxon>
        <taxon>Metazoa</taxon>
        <taxon>Spiralia</taxon>
        <taxon>Lophotrochozoa</taxon>
        <taxon>Brachiopoda</taxon>
        <taxon>Linguliformea</taxon>
        <taxon>Lingulata</taxon>
        <taxon>Lingulida</taxon>
        <taxon>Linguloidea</taxon>
        <taxon>Lingulidae</taxon>
        <taxon>Lingula</taxon>
    </lineage>
</organism>
<dbReference type="PANTHER" id="PTHR45184:SF1">
    <property type="entry name" value="DNAJ PROTEIN ERDJ3A"/>
    <property type="match status" value="1"/>
</dbReference>
<dbReference type="Proteomes" id="UP000085678">
    <property type="component" value="Unplaced"/>
</dbReference>
<dbReference type="KEGG" id="lak:106171236"/>
<evidence type="ECO:0000256" key="1">
    <source>
        <dbReference type="SAM" id="SignalP"/>
    </source>
</evidence>
<dbReference type="PANTHER" id="PTHR45184">
    <property type="entry name" value="DNAJ PROTEIN ERDJ3A"/>
    <property type="match status" value="1"/>
</dbReference>
<dbReference type="OrthoDB" id="10043133at2759"/>
<dbReference type="Gene3D" id="3.40.30.10">
    <property type="entry name" value="Glutaredoxin"/>
    <property type="match status" value="1"/>
</dbReference>
<proteinExistence type="predicted"/>
<gene>
    <name evidence="3" type="primary">LOC106171236</name>
</gene>
<feature type="chain" id="PRO_5010284489" evidence="1">
    <location>
        <begin position="26"/>
        <end position="323"/>
    </location>
</feature>
<feature type="signal peptide" evidence="1">
    <location>
        <begin position="1"/>
        <end position="25"/>
    </location>
</feature>
<protein>
    <submittedName>
        <fullName evidence="3">Uncharacterized protein LOC106171236</fullName>
    </submittedName>
</protein>
<accession>A0A1S3J9D9</accession>
<dbReference type="RefSeq" id="XP_013406928.1">
    <property type="nucleotide sequence ID" value="XM_013551474.1"/>
</dbReference>